<evidence type="ECO:0000313" key="2">
    <source>
        <dbReference type="EMBL" id="OHA00339.1"/>
    </source>
</evidence>
<reference evidence="2 3" key="1">
    <citation type="journal article" date="2016" name="Nat. Commun.">
        <title>Thousands of microbial genomes shed light on interconnected biogeochemical processes in an aquifer system.</title>
        <authorList>
            <person name="Anantharaman K."/>
            <person name="Brown C.T."/>
            <person name="Hug L.A."/>
            <person name="Sharon I."/>
            <person name="Castelle C.J."/>
            <person name="Probst A.J."/>
            <person name="Thomas B.C."/>
            <person name="Singh A."/>
            <person name="Wilkins M.J."/>
            <person name="Karaoz U."/>
            <person name="Brodie E.L."/>
            <person name="Williams K.H."/>
            <person name="Hubbard S.S."/>
            <person name="Banfield J.F."/>
        </authorList>
    </citation>
    <scope>NUCLEOTIDE SEQUENCE [LARGE SCALE GENOMIC DNA]</scope>
</reference>
<keyword evidence="1" id="KW-1133">Transmembrane helix</keyword>
<keyword evidence="1" id="KW-0812">Transmembrane</keyword>
<evidence type="ECO:0000256" key="1">
    <source>
        <dbReference type="SAM" id="Phobius"/>
    </source>
</evidence>
<dbReference type="Proteomes" id="UP000177362">
    <property type="component" value="Unassembled WGS sequence"/>
</dbReference>
<evidence type="ECO:0000313" key="3">
    <source>
        <dbReference type="Proteomes" id="UP000177362"/>
    </source>
</evidence>
<accession>A0A1G2KPH7</accession>
<dbReference type="AlphaFoldDB" id="A0A1G2KPH7"/>
<keyword evidence="1" id="KW-0472">Membrane</keyword>
<organism evidence="2 3">
    <name type="scientific">Candidatus Sungbacteria bacterium RIFCSPHIGHO2_02_FULL_49_12</name>
    <dbReference type="NCBI Taxonomy" id="1802271"/>
    <lineage>
        <taxon>Bacteria</taxon>
        <taxon>Candidatus Sungiibacteriota</taxon>
    </lineage>
</organism>
<name>A0A1G2KPH7_9BACT</name>
<sequence length="98" mass="10385">MNTKKIIIGGIVIVLVSVGIYYFAGSQGAPPAYGTSGIVVQTPYGLQVASEIAEFDKIRKISLNFALFDDKLFQALHSAGSSASSTMARGRANPFVPF</sequence>
<dbReference type="EMBL" id="MHQJ01000051">
    <property type="protein sequence ID" value="OHA00339.1"/>
    <property type="molecule type" value="Genomic_DNA"/>
</dbReference>
<comment type="caution">
    <text evidence="2">The sequence shown here is derived from an EMBL/GenBank/DDBJ whole genome shotgun (WGS) entry which is preliminary data.</text>
</comment>
<protein>
    <submittedName>
        <fullName evidence="2">Uncharacterized protein</fullName>
    </submittedName>
</protein>
<proteinExistence type="predicted"/>
<gene>
    <name evidence="2" type="ORF">A3C11_01335</name>
</gene>
<feature type="transmembrane region" description="Helical" evidence="1">
    <location>
        <begin position="6"/>
        <end position="24"/>
    </location>
</feature>